<organism evidence="2 3">
    <name type="scientific">Gilliamella intestini</name>
    <dbReference type="NCBI Taxonomy" id="1798183"/>
    <lineage>
        <taxon>Bacteria</taxon>
        <taxon>Pseudomonadati</taxon>
        <taxon>Pseudomonadota</taxon>
        <taxon>Gammaproteobacteria</taxon>
        <taxon>Orbales</taxon>
        <taxon>Orbaceae</taxon>
        <taxon>Gilliamella</taxon>
    </lineage>
</organism>
<evidence type="ECO:0008006" key="4">
    <source>
        <dbReference type="Google" id="ProtNLM"/>
    </source>
</evidence>
<keyword evidence="1" id="KW-0732">Signal</keyword>
<evidence type="ECO:0000313" key="3">
    <source>
        <dbReference type="Proteomes" id="UP000199698"/>
    </source>
</evidence>
<keyword evidence="3" id="KW-1185">Reference proteome</keyword>
<dbReference type="AlphaFoldDB" id="A0A1C4AQQ4"/>
<reference evidence="3" key="1">
    <citation type="submission" date="2016-08" db="EMBL/GenBank/DDBJ databases">
        <authorList>
            <person name="Varghese N."/>
            <person name="Submissions Spin"/>
        </authorList>
    </citation>
    <scope>NUCLEOTIDE SEQUENCE [LARGE SCALE GENOMIC DNA]</scope>
    <source>
        <strain evidence="3">R-53144</strain>
    </source>
</reference>
<accession>A0A1C4AQQ4</accession>
<dbReference type="RefSeq" id="WP_091122047.1">
    <property type="nucleotide sequence ID" value="NZ_FMBA01000013.1"/>
</dbReference>
<protein>
    <recommendedName>
        <fullName evidence="4">TonB-dependent receptor</fullName>
    </recommendedName>
</protein>
<dbReference type="OrthoDB" id="5678640at2"/>
<evidence type="ECO:0000256" key="1">
    <source>
        <dbReference type="SAM" id="SignalP"/>
    </source>
</evidence>
<dbReference type="InterPro" id="IPR020493">
    <property type="entry name" value="Uncharacterised_HI0310"/>
</dbReference>
<feature type="signal peptide" evidence="1">
    <location>
        <begin position="1"/>
        <end position="19"/>
    </location>
</feature>
<name>A0A1C4AQQ4_9GAMM</name>
<sequence length="92" mass="10784">MKKLLLFIVLLGLCSTAMADLSQSCKTYFNKLDNLVKLVPENEASKQQIDRLKQQIELQKKQFSLMLIEKQEFSCKKGIELYTQMEHLLFKK</sequence>
<feature type="chain" id="PRO_5008688885" description="TonB-dependent receptor" evidence="1">
    <location>
        <begin position="20"/>
        <end position="92"/>
    </location>
</feature>
<proteinExistence type="predicted"/>
<dbReference type="Pfam" id="PF17274">
    <property type="entry name" value="DUF5339"/>
    <property type="match status" value="1"/>
</dbReference>
<dbReference type="EMBL" id="FMBA01000013">
    <property type="protein sequence ID" value="SCB96992.1"/>
    <property type="molecule type" value="Genomic_DNA"/>
</dbReference>
<gene>
    <name evidence="2" type="ORF">GA0061080_101322</name>
</gene>
<evidence type="ECO:0000313" key="2">
    <source>
        <dbReference type="EMBL" id="SCB96992.1"/>
    </source>
</evidence>
<dbReference type="Proteomes" id="UP000199698">
    <property type="component" value="Unassembled WGS sequence"/>
</dbReference>